<comment type="caution">
    <text evidence="2">The sequence shown here is derived from an EMBL/GenBank/DDBJ whole genome shotgun (WGS) entry which is preliminary data.</text>
</comment>
<dbReference type="AlphaFoldDB" id="A0AA42CHA8"/>
<accession>A0AA42CHA8</accession>
<dbReference type="Proteomes" id="UP001165679">
    <property type="component" value="Unassembled WGS sequence"/>
</dbReference>
<keyword evidence="1" id="KW-1133">Transmembrane helix</keyword>
<reference evidence="2" key="2">
    <citation type="submission" date="2022-10" db="EMBL/GenBank/DDBJ databases">
        <authorList>
            <person name="Trinh H.N."/>
        </authorList>
    </citation>
    <scope>NUCLEOTIDE SEQUENCE</scope>
    <source>
        <strain evidence="2">RN2-1</strain>
    </source>
</reference>
<proteinExistence type="predicted"/>
<name>A0AA42CHA8_9PROT</name>
<reference evidence="2" key="1">
    <citation type="submission" date="2022-09" db="EMBL/GenBank/DDBJ databases">
        <title>Rhodovastum sp. nov. RN2-1 isolated from soil in Seongnam, South Korea.</title>
        <authorList>
            <person name="Le N.T."/>
        </authorList>
    </citation>
    <scope>NUCLEOTIDE SEQUENCE</scope>
    <source>
        <strain evidence="2">RN2-1</strain>
    </source>
</reference>
<feature type="transmembrane region" description="Helical" evidence="1">
    <location>
        <begin position="55"/>
        <end position="75"/>
    </location>
</feature>
<keyword evidence="1" id="KW-0812">Transmembrane</keyword>
<evidence type="ECO:0000313" key="3">
    <source>
        <dbReference type="Proteomes" id="UP001165679"/>
    </source>
</evidence>
<gene>
    <name evidence="2" type="ORF">OL599_08630</name>
</gene>
<protein>
    <submittedName>
        <fullName evidence="2">Uncharacterized protein</fullName>
    </submittedName>
</protein>
<keyword evidence="1" id="KW-0472">Membrane</keyword>
<dbReference type="EMBL" id="JAPDNT010000004">
    <property type="protein sequence ID" value="MCW3474650.1"/>
    <property type="molecule type" value="Genomic_DNA"/>
</dbReference>
<organism evidence="2 3">
    <name type="scientific">Limobrevibacterium gyesilva</name>
    <dbReference type="NCBI Taxonomy" id="2991712"/>
    <lineage>
        <taxon>Bacteria</taxon>
        <taxon>Pseudomonadati</taxon>
        <taxon>Pseudomonadota</taxon>
        <taxon>Alphaproteobacteria</taxon>
        <taxon>Acetobacterales</taxon>
        <taxon>Acetobacteraceae</taxon>
        <taxon>Limobrevibacterium</taxon>
    </lineage>
</organism>
<sequence length="76" mass="8279">MMRLMTADRQMQPWRQGNMGARTALLLLVLGAFCYSAWLTSIVFCAASGCRPLLIASAAFFPVGIVHGVGVWFGGW</sequence>
<evidence type="ECO:0000256" key="1">
    <source>
        <dbReference type="SAM" id="Phobius"/>
    </source>
</evidence>
<keyword evidence="3" id="KW-1185">Reference proteome</keyword>
<evidence type="ECO:0000313" key="2">
    <source>
        <dbReference type="EMBL" id="MCW3474650.1"/>
    </source>
</evidence>
<dbReference type="RefSeq" id="WP_264713290.1">
    <property type="nucleotide sequence ID" value="NZ_JAPDNT010000004.1"/>
</dbReference>